<dbReference type="PANTHER" id="PTHR20992:SF9">
    <property type="entry name" value="AT15442P-RELATED"/>
    <property type="match status" value="1"/>
</dbReference>
<comment type="caution">
    <text evidence="2">The sequence shown here is derived from an EMBL/GenBank/DDBJ whole genome shotgun (WGS) entry which is preliminary data.</text>
</comment>
<evidence type="ECO:0000313" key="2">
    <source>
        <dbReference type="EMBL" id="MBC8556524.1"/>
    </source>
</evidence>
<feature type="transmembrane region" description="Helical" evidence="1">
    <location>
        <begin position="59"/>
        <end position="81"/>
    </location>
</feature>
<dbReference type="RefSeq" id="WP_249302736.1">
    <property type="nucleotide sequence ID" value="NZ_JACRSW010000008.1"/>
</dbReference>
<accession>A0ABR7MS91</accession>
<dbReference type="PANTHER" id="PTHR20992">
    <property type="entry name" value="AT15442P-RELATED"/>
    <property type="match status" value="1"/>
</dbReference>
<feature type="transmembrane region" description="Helical" evidence="1">
    <location>
        <begin position="131"/>
        <end position="149"/>
    </location>
</feature>
<reference evidence="2 3" key="1">
    <citation type="submission" date="2020-08" db="EMBL/GenBank/DDBJ databases">
        <title>Genome public.</title>
        <authorList>
            <person name="Liu C."/>
            <person name="Sun Q."/>
        </authorList>
    </citation>
    <scope>NUCLEOTIDE SEQUENCE [LARGE SCALE GENOMIC DNA]</scope>
    <source>
        <strain evidence="2 3">BX3</strain>
    </source>
</reference>
<evidence type="ECO:0000256" key="1">
    <source>
        <dbReference type="SAM" id="Phobius"/>
    </source>
</evidence>
<keyword evidence="1" id="KW-1133">Transmembrane helix</keyword>
<keyword evidence="1" id="KW-0812">Transmembrane</keyword>
<feature type="transmembrane region" description="Helical" evidence="1">
    <location>
        <begin position="36"/>
        <end position="53"/>
    </location>
</feature>
<feature type="transmembrane region" description="Helical" evidence="1">
    <location>
        <begin position="156"/>
        <end position="178"/>
    </location>
</feature>
<dbReference type="EMBL" id="JACRSW010000008">
    <property type="protein sequence ID" value="MBC8556524.1"/>
    <property type="molecule type" value="Genomic_DNA"/>
</dbReference>
<keyword evidence="3" id="KW-1185">Reference proteome</keyword>
<feature type="transmembrane region" description="Helical" evidence="1">
    <location>
        <begin position="237"/>
        <end position="256"/>
    </location>
</feature>
<gene>
    <name evidence="2" type="ORF">H8700_02190</name>
</gene>
<dbReference type="Pfam" id="PF04087">
    <property type="entry name" value="DUF389"/>
    <property type="match status" value="1"/>
</dbReference>
<keyword evidence="1" id="KW-0472">Membrane</keyword>
<dbReference type="Proteomes" id="UP000637513">
    <property type="component" value="Unassembled WGS sequence"/>
</dbReference>
<protein>
    <submittedName>
        <fullName evidence="2">DUF389 domain-containing protein</fullName>
    </submittedName>
</protein>
<feature type="transmembrane region" description="Helical" evidence="1">
    <location>
        <begin position="184"/>
        <end position="210"/>
    </location>
</feature>
<name>A0ABR7MS91_9FIRM</name>
<dbReference type="InterPro" id="IPR005240">
    <property type="entry name" value="DUF389"/>
</dbReference>
<organism evidence="2 3">
    <name type="scientific">Jutongia hominis</name>
    <dbReference type="NCBI Taxonomy" id="2763664"/>
    <lineage>
        <taxon>Bacteria</taxon>
        <taxon>Bacillati</taxon>
        <taxon>Bacillota</taxon>
        <taxon>Clostridia</taxon>
        <taxon>Lachnospirales</taxon>
        <taxon>Lachnospiraceae</taxon>
        <taxon>Jutongia</taxon>
    </lineage>
</organism>
<sequence>MEQIKKIVKQAFNIHGDKASYDEIHNRIVSGAEIKGTNLCILVLAIFIASIGLNMNSTAVIIGAMLISPLMGGIMAIGYGIATVDFKMVRNSAVGLTIQVIACLIISSLYFAISPIKTASSEILARTSPTIWDVLIACFGGLAGIIGTTREEKSNVIPGVAIATALMPPLCTAGYGIANGSLSYFFGALYLFIINTYFICLTSTIVLIALEVPKKEKHHASDHTFTKEVWLRLRHKIIRNTIILIIPSIFFAARLVQKETNENSGTYESEIGNINVERVTKELKLIYPQIHSLQIGYLFDYEKENGHTTETLTAIVKLKEPLENNEKAKIKKILALEGDISHVEFTSPLSSASSSDNSSLKQ</sequence>
<feature type="transmembrane region" description="Helical" evidence="1">
    <location>
        <begin position="93"/>
        <end position="111"/>
    </location>
</feature>
<proteinExistence type="predicted"/>
<evidence type="ECO:0000313" key="3">
    <source>
        <dbReference type="Proteomes" id="UP000637513"/>
    </source>
</evidence>